<reference evidence="2" key="1">
    <citation type="submission" date="2020-11" db="EMBL/GenBank/DDBJ databases">
        <authorList>
            <consortium name="DOE Joint Genome Institute"/>
            <person name="Ahrendt S."/>
            <person name="Riley R."/>
            <person name="Andreopoulos W."/>
            <person name="Labutti K."/>
            <person name="Pangilinan J."/>
            <person name="Ruiz-Duenas F.J."/>
            <person name="Barrasa J.M."/>
            <person name="Sanchez-Garcia M."/>
            <person name="Camarero S."/>
            <person name="Miyauchi S."/>
            <person name="Serrano A."/>
            <person name="Linde D."/>
            <person name="Babiker R."/>
            <person name="Drula E."/>
            <person name="Ayuso-Fernandez I."/>
            <person name="Pacheco R."/>
            <person name="Padilla G."/>
            <person name="Ferreira P."/>
            <person name="Barriuso J."/>
            <person name="Kellner H."/>
            <person name="Castanera R."/>
            <person name="Alfaro M."/>
            <person name="Ramirez L."/>
            <person name="Pisabarro A.G."/>
            <person name="Kuo A."/>
            <person name="Tritt A."/>
            <person name="Lipzen A."/>
            <person name="He G."/>
            <person name="Yan M."/>
            <person name="Ng V."/>
            <person name="Cullen D."/>
            <person name="Martin F."/>
            <person name="Rosso M.-N."/>
            <person name="Henrissat B."/>
            <person name="Hibbett D."/>
            <person name="Martinez A.T."/>
            <person name="Grigoriev I.V."/>
        </authorList>
    </citation>
    <scope>NUCLEOTIDE SEQUENCE</scope>
    <source>
        <strain evidence="2">CIRM-BRFM 674</strain>
    </source>
</reference>
<keyword evidence="1" id="KW-1133">Transmembrane helix</keyword>
<accession>A0A9P6CYP7</accession>
<evidence type="ECO:0000256" key="1">
    <source>
        <dbReference type="SAM" id="Phobius"/>
    </source>
</evidence>
<keyword evidence="3" id="KW-1185">Reference proteome</keyword>
<proteinExistence type="predicted"/>
<gene>
    <name evidence="2" type="ORF">BDN70DRAFT_995384</name>
</gene>
<feature type="transmembrane region" description="Helical" evidence="1">
    <location>
        <begin position="232"/>
        <end position="253"/>
    </location>
</feature>
<feature type="transmembrane region" description="Helical" evidence="1">
    <location>
        <begin position="156"/>
        <end position="178"/>
    </location>
</feature>
<organism evidence="2 3">
    <name type="scientific">Pholiota conissans</name>
    <dbReference type="NCBI Taxonomy" id="109636"/>
    <lineage>
        <taxon>Eukaryota</taxon>
        <taxon>Fungi</taxon>
        <taxon>Dikarya</taxon>
        <taxon>Basidiomycota</taxon>
        <taxon>Agaricomycotina</taxon>
        <taxon>Agaricomycetes</taxon>
        <taxon>Agaricomycetidae</taxon>
        <taxon>Agaricales</taxon>
        <taxon>Agaricineae</taxon>
        <taxon>Strophariaceae</taxon>
        <taxon>Pholiota</taxon>
    </lineage>
</organism>
<dbReference type="EMBL" id="MU155280">
    <property type="protein sequence ID" value="KAF9476843.1"/>
    <property type="molecule type" value="Genomic_DNA"/>
</dbReference>
<protein>
    <submittedName>
        <fullName evidence="2">Uncharacterized protein</fullName>
    </submittedName>
</protein>
<name>A0A9P6CYP7_9AGAR</name>
<dbReference type="OrthoDB" id="3267806at2759"/>
<evidence type="ECO:0000313" key="2">
    <source>
        <dbReference type="EMBL" id="KAF9476843.1"/>
    </source>
</evidence>
<feature type="transmembrane region" description="Helical" evidence="1">
    <location>
        <begin position="77"/>
        <end position="103"/>
    </location>
</feature>
<dbReference type="Proteomes" id="UP000807469">
    <property type="component" value="Unassembled WGS sequence"/>
</dbReference>
<feature type="transmembrane region" description="Helical" evidence="1">
    <location>
        <begin position="115"/>
        <end position="135"/>
    </location>
</feature>
<dbReference type="AlphaFoldDB" id="A0A9P6CYP7"/>
<feature type="transmembrane region" description="Helical" evidence="1">
    <location>
        <begin position="265"/>
        <end position="285"/>
    </location>
</feature>
<keyword evidence="1" id="KW-0472">Membrane</keyword>
<feature type="transmembrane region" description="Helical" evidence="1">
    <location>
        <begin position="37"/>
        <end position="56"/>
    </location>
</feature>
<comment type="caution">
    <text evidence="2">The sequence shown here is derived from an EMBL/GenBank/DDBJ whole genome shotgun (WGS) entry which is preliminary data.</text>
</comment>
<feature type="transmembrane region" description="Helical" evidence="1">
    <location>
        <begin position="190"/>
        <end position="211"/>
    </location>
</feature>
<evidence type="ECO:0000313" key="3">
    <source>
        <dbReference type="Proteomes" id="UP000807469"/>
    </source>
</evidence>
<sequence>MDSDMTNSTVPGNPCYAIGGADPALNCIPEPAFTKQVMYTTLAATVAWCIVVALSITAFRGIYSAKSVYSSRMKSTLLCYTVLMTLFSTGALVQNVVFVQNVLFSMFDFYSESNIIGALIYDSVAVTLPFAASGADGLMAWRCWVLYNGVNRRLRIAVSCLLVLLFLCSLTSAVLTIVLADANFAPATPLLAVTITINLILSGLIVSRLLYHERALKSVLGVKEKTSPLRRIMAMCVESCALIVIFAVISLGMEWSPSDLVWNLSLIPATLLPHICVISPFLIIIRVANGRAPSTTLLPSSVDSDSTDVEIKAGKHRSIRFNRPESTQMSVSPGIRFIVQ</sequence>
<keyword evidence="1" id="KW-0812">Transmembrane</keyword>